<dbReference type="Pfam" id="PF01061">
    <property type="entry name" value="ABC2_membrane"/>
    <property type="match status" value="1"/>
</dbReference>
<keyword evidence="7" id="KW-0972">Capsule biogenesis/degradation</keyword>
<dbReference type="EMBL" id="QTUJ01000002">
    <property type="protein sequence ID" value="REF70172.1"/>
    <property type="molecule type" value="Genomic_DNA"/>
</dbReference>
<feature type="transmembrane region" description="Helical" evidence="11">
    <location>
        <begin position="172"/>
        <end position="188"/>
    </location>
</feature>
<dbReference type="InterPro" id="IPR000412">
    <property type="entry name" value="ABC_2_transport"/>
</dbReference>
<evidence type="ECO:0000256" key="10">
    <source>
        <dbReference type="ARBA" id="ARBA00023136"/>
    </source>
</evidence>
<keyword evidence="3 11" id="KW-0813">Transport</keyword>
<evidence type="ECO:0000313" key="15">
    <source>
        <dbReference type="Proteomes" id="UP000256941"/>
    </source>
</evidence>
<evidence type="ECO:0000256" key="1">
    <source>
        <dbReference type="ARBA" id="ARBA00004651"/>
    </source>
</evidence>
<dbReference type="GO" id="GO:0043190">
    <property type="term" value="C:ATP-binding cassette (ABC) transporter complex"/>
    <property type="evidence" value="ECO:0007669"/>
    <property type="project" value="InterPro"/>
</dbReference>
<feature type="compositionally biased region" description="Low complexity" evidence="12">
    <location>
        <begin position="11"/>
        <end position="26"/>
    </location>
</feature>
<feature type="compositionally biased region" description="Basic and acidic residues" evidence="12">
    <location>
        <begin position="1"/>
        <end position="10"/>
    </location>
</feature>
<evidence type="ECO:0000256" key="5">
    <source>
        <dbReference type="ARBA" id="ARBA00022597"/>
    </source>
</evidence>
<dbReference type="GO" id="GO:0140359">
    <property type="term" value="F:ABC-type transporter activity"/>
    <property type="evidence" value="ECO:0007669"/>
    <property type="project" value="InterPro"/>
</dbReference>
<keyword evidence="9" id="KW-0625">Polysaccharide transport</keyword>
<gene>
    <name evidence="14" type="ORF">BDD41_2895</name>
</gene>
<proteinExistence type="inferred from homology"/>
<keyword evidence="10 11" id="KW-0472">Membrane</keyword>
<keyword evidence="6 11" id="KW-0812">Transmembrane</keyword>
<comment type="subcellular location">
    <subcellularLocation>
        <location evidence="11">Cell inner membrane</location>
        <topology evidence="11">Multi-pass membrane protein</topology>
    </subcellularLocation>
    <subcellularLocation>
        <location evidence="1">Cell membrane</location>
        <topology evidence="1">Multi-pass membrane protein</topology>
    </subcellularLocation>
</comment>
<feature type="transmembrane region" description="Helical" evidence="11">
    <location>
        <begin position="85"/>
        <end position="107"/>
    </location>
</feature>
<evidence type="ECO:0000259" key="13">
    <source>
        <dbReference type="PROSITE" id="PS51012"/>
    </source>
</evidence>
<keyword evidence="5" id="KW-0762">Sugar transport</keyword>
<keyword evidence="8 11" id="KW-1133">Transmembrane helix</keyword>
<dbReference type="InterPro" id="IPR013525">
    <property type="entry name" value="ABC2_TM"/>
</dbReference>
<evidence type="ECO:0000256" key="4">
    <source>
        <dbReference type="ARBA" id="ARBA00022475"/>
    </source>
</evidence>
<dbReference type="Proteomes" id="UP000256941">
    <property type="component" value="Unassembled WGS sequence"/>
</dbReference>
<feature type="transmembrane region" description="Helical" evidence="11">
    <location>
        <begin position="283"/>
        <end position="302"/>
    </location>
</feature>
<reference evidence="14 15" key="1">
    <citation type="submission" date="2018-08" db="EMBL/GenBank/DDBJ databases">
        <title>Genomic Encyclopedia of Archaeal and Bacterial Type Strains, Phase II (KMG-II): from individual species to whole genera.</title>
        <authorList>
            <person name="Goeker M."/>
        </authorList>
    </citation>
    <scope>NUCLEOTIDE SEQUENCE [LARGE SCALE GENOMIC DNA]</scope>
    <source>
        <strain evidence="14 15">DSM 17099</strain>
    </source>
</reference>
<dbReference type="PANTHER" id="PTHR30413">
    <property type="entry name" value="INNER MEMBRANE TRANSPORT PERMEASE"/>
    <property type="match status" value="1"/>
</dbReference>
<evidence type="ECO:0000256" key="12">
    <source>
        <dbReference type="SAM" id="MobiDB-lite"/>
    </source>
</evidence>
<evidence type="ECO:0000256" key="6">
    <source>
        <dbReference type="ARBA" id="ARBA00022692"/>
    </source>
</evidence>
<evidence type="ECO:0000256" key="3">
    <source>
        <dbReference type="ARBA" id="ARBA00022448"/>
    </source>
</evidence>
<name>A0A3D9XPR6_PARVE</name>
<feature type="transmembrane region" description="Helical" evidence="11">
    <location>
        <begin position="228"/>
        <end position="246"/>
    </location>
</feature>
<feature type="transmembrane region" description="Helical" evidence="11">
    <location>
        <begin position="119"/>
        <end position="136"/>
    </location>
</feature>
<dbReference type="GO" id="GO:0015774">
    <property type="term" value="P:polysaccharide transport"/>
    <property type="evidence" value="ECO:0007669"/>
    <property type="project" value="UniProtKB-KW"/>
</dbReference>
<evidence type="ECO:0000256" key="9">
    <source>
        <dbReference type="ARBA" id="ARBA00023047"/>
    </source>
</evidence>
<dbReference type="PRINTS" id="PR00164">
    <property type="entry name" value="ABC2TRNSPORT"/>
</dbReference>
<feature type="region of interest" description="Disordered" evidence="12">
    <location>
        <begin position="1"/>
        <end position="61"/>
    </location>
</feature>
<evidence type="ECO:0000313" key="14">
    <source>
        <dbReference type="EMBL" id="REF70172.1"/>
    </source>
</evidence>
<sequence>MSDTAPEIRHPQGPAGQTRAGQARAGESPAGESPPDESHAGAAHAGPTRRPQRPSRNGPRFRMPRTVVALMLREMATSYGRSAGGYVWAVLEPVLGVALLSVLFSMALRSPGLGSNFPLFYATGYLPFAMFTDLANKTAASIRFSRPFLAYPSVTFLDALLARVVLNALTHVAVIAIVIGGIFLAYQLPGPVDMAGVFEALLLVALLGTGVGTLNCYLMNAFPVWERIWHILTRPLFLISGVIFLYDMMPVRAQDLLWYNPLIHCTGLMRRGFYATYEASYISQAYVVAIALVFLLAGLALLERNHQKLLER</sequence>
<evidence type="ECO:0000256" key="11">
    <source>
        <dbReference type="RuleBase" id="RU361157"/>
    </source>
</evidence>
<feature type="transmembrane region" description="Helical" evidence="11">
    <location>
        <begin position="200"/>
        <end position="222"/>
    </location>
</feature>
<dbReference type="InterPro" id="IPR047817">
    <property type="entry name" value="ABC2_TM_bact-type"/>
</dbReference>
<dbReference type="GO" id="GO:0015920">
    <property type="term" value="P:lipopolysaccharide transport"/>
    <property type="evidence" value="ECO:0007669"/>
    <property type="project" value="TreeGrafter"/>
</dbReference>
<dbReference type="AlphaFoldDB" id="A0A3D9XPR6"/>
<keyword evidence="4 11" id="KW-1003">Cell membrane</keyword>
<protein>
    <recommendedName>
        <fullName evidence="11">Transport permease protein</fullName>
    </recommendedName>
</protein>
<evidence type="ECO:0000256" key="8">
    <source>
        <dbReference type="ARBA" id="ARBA00022989"/>
    </source>
</evidence>
<organism evidence="14 15">
    <name type="scientific">Paracoccus versutus</name>
    <name type="common">Thiobacillus versutus</name>
    <dbReference type="NCBI Taxonomy" id="34007"/>
    <lineage>
        <taxon>Bacteria</taxon>
        <taxon>Pseudomonadati</taxon>
        <taxon>Pseudomonadota</taxon>
        <taxon>Alphaproteobacteria</taxon>
        <taxon>Rhodobacterales</taxon>
        <taxon>Paracoccaceae</taxon>
        <taxon>Paracoccus</taxon>
    </lineage>
</organism>
<comment type="similarity">
    <text evidence="2 11">Belongs to the ABC-2 integral membrane protein family.</text>
</comment>
<comment type="caution">
    <text evidence="14">The sequence shown here is derived from an EMBL/GenBank/DDBJ whole genome shotgun (WGS) entry which is preliminary data.</text>
</comment>
<evidence type="ECO:0000256" key="7">
    <source>
        <dbReference type="ARBA" id="ARBA00022903"/>
    </source>
</evidence>
<dbReference type="PANTHER" id="PTHR30413:SF10">
    <property type="entry name" value="CAPSULE POLYSACCHARIDE EXPORT INNER-MEMBRANE PROTEIN CTRC"/>
    <property type="match status" value="1"/>
</dbReference>
<accession>A0A3D9XPR6</accession>
<feature type="domain" description="ABC transmembrane type-2" evidence="13">
    <location>
        <begin position="84"/>
        <end position="305"/>
    </location>
</feature>
<dbReference type="PROSITE" id="PS51012">
    <property type="entry name" value="ABC_TM2"/>
    <property type="match status" value="1"/>
</dbReference>
<evidence type="ECO:0000256" key="2">
    <source>
        <dbReference type="ARBA" id="ARBA00007783"/>
    </source>
</evidence>